<dbReference type="Proteomes" id="UP000053244">
    <property type="component" value="Unassembled WGS sequence"/>
</dbReference>
<sequence>MPAILFLVVRGVTVGEVRGATVLDGELDQLLRSDEDTRRRWLDDRQPVPPEANWWLHLLLVVDGRGDRQPAERPAWAQLKIWLLGQAGRRSALDQVEVAERTAYYVAQMRSAGMAASSLPSADTVVRACLDAIPVDIDHVAVLTDRRDLYALERQEMIDSRHARHLLNAAERHQDDLSDPALADRLHAWLAIKPRLV</sequence>
<keyword evidence="2" id="KW-1185">Reference proteome</keyword>
<evidence type="ECO:0000313" key="1">
    <source>
        <dbReference type="EMBL" id="KUL29750.1"/>
    </source>
</evidence>
<reference evidence="1 2" key="1">
    <citation type="submission" date="2015-10" db="EMBL/GenBank/DDBJ databases">
        <authorList>
            <person name="Gilbert D.G."/>
        </authorList>
    </citation>
    <scope>NUCLEOTIDE SEQUENCE [LARGE SCALE GENOMIC DNA]</scope>
    <source>
        <strain evidence="1 2">NRRL B-16712</strain>
    </source>
</reference>
<proteinExistence type="predicted"/>
<evidence type="ECO:0000313" key="2">
    <source>
        <dbReference type="Proteomes" id="UP000053244"/>
    </source>
</evidence>
<gene>
    <name evidence="1" type="ORF">ADL15_26975</name>
</gene>
<accession>A0A101JMP1</accession>
<comment type="caution">
    <text evidence="1">The sequence shown here is derived from an EMBL/GenBank/DDBJ whole genome shotgun (WGS) entry which is preliminary data.</text>
</comment>
<organism evidence="1 2">
    <name type="scientific">Actinoplanes awajinensis subsp. mycoplanecinus</name>
    <dbReference type="NCBI Taxonomy" id="135947"/>
    <lineage>
        <taxon>Bacteria</taxon>
        <taxon>Bacillati</taxon>
        <taxon>Actinomycetota</taxon>
        <taxon>Actinomycetes</taxon>
        <taxon>Micromonosporales</taxon>
        <taxon>Micromonosporaceae</taxon>
        <taxon>Actinoplanes</taxon>
    </lineage>
</organism>
<dbReference type="EMBL" id="LLZH01000276">
    <property type="protein sequence ID" value="KUL29750.1"/>
    <property type="molecule type" value="Genomic_DNA"/>
</dbReference>
<dbReference type="OrthoDB" id="3360700at2"/>
<dbReference type="AlphaFoldDB" id="A0A101JMP1"/>
<protein>
    <submittedName>
        <fullName evidence="1">Uncharacterized protein</fullName>
    </submittedName>
</protein>
<name>A0A101JMP1_9ACTN</name>
<dbReference type="RefSeq" id="WP_067697006.1">
    <property type="nucleotide sequence ID" value="NZ_LLZH01000276.1"/>
</dbReference>